<dbReference type="CDD" id="cd01991">
    <property type="entry name" value="Asn_synthase_B_C"/>
    <property type="match status" value="1"/>
</dbReference>
<proteinExistence type="inferred from homology"/>
<reference evidence="13" key="1">
    <citation type="submission" date="2017-04" db="EMBL/GenBank/DDBJ databases">
        <authorList>
            <person name="Abreu V.A."/>
            <person name="Popin R.V."/>
            <person name="Rigonato J."/>
            <person name="Andreote A.P."/>
            <person name="Schaker P.C."/>
            <person name="Hoff-Risseti C."/>
            <person name="Alvarenga D.O."/>
            <person name="Varani A.M."/>
            <person name="Fiore M.F."/>
        </authorList>
    </citation>
    <scope>NUCLEOTIDE SEQUENCE [LARGE SCALE GENOMIC DNA]</scope>
    <source>
        <strain evidence="13">CENA303</strain>
    </source>
</reference>
<keyword evidence="9" id="KW-0028">Amino-acid biosynthesis</keyword>
<dbReference type="PIRSF" id="PIRSF001589">
    <property type="entry name" value="Asn_synthetase_glu-h"/>
    <property type="match status" value="1"/>
</dbReference>
<dbReference type="EC" id="6.3.5.4" evidence="3"/>
<evidence type="ECO:0000256" key="4">
    <source>
        <dbReference type="ARBA" id="ARBA00022741"/>
    </source>
</evidence>
<dbReference type="Proteomes" id="UP000192997">
    <property type="component" value="Unassembled WGS sequence"/>
</dbReference>
<comment type="similarity">
    <text evidence="2">Belongs to the asparagine synthetase family.</text>
</comment>
<dbReference type="NCBIfam" id="TIGR01536">
    <property type="entry name" value="asn_synth_AEB"/>
    <property type="match status" value="1"/>
</dbReference>
<protein>
    <recommendedName>
        <fullName evidence="3">asparagine synthase (glutamine-hydrolyzing)</fullName>
        <ecNumber evidence="3">6.3.5.4</ecNumber>
    </recommendedName>
</protein>
<dbReference type="Pfam" id="PF00733">
    <property type="entry name" value="Asn_synthase"/>
    <property type="match status" value="1"/>
</dbReference>
<dbReference type="GO" id="GO:0006529">
    <property type="term" value="P:asparagine biosynthetic process"/>
    <property type="evidence" value="ECO:0007669"/>
    <property type="project" value="UniProtKB-KW"/>
</dbReference>
<evidence type="ECO:0000256" key="2">
    <source>
        <dbReference type="ARBA" id="ARBA00005752"/>
    </source>
</evidence>
<dbReference type="InterPro" id="IPR006426">
    <property type="entry name" value="Asn_synth_AEB"/>
</dbReference>
<keyword evidence="7 9" id="KW-0315">Glutamine amidotransferase</keyword>
<dbReference type="GO" id="GO:0005524">
    <property type="term" value="F:ATP binding"/>
    <property type="evidence" value="ECO:0007669"/>
    <property type="project" value="UniProtKB-KW"/>
</dbReference>
<dbReference type="Gene3D" id="3.40.50.620">
    <property type="entry name" value="HUPs"/>
    <property type="match status" value="2"/>
</dbReference>
<dbReference type="RefSeq" id="WP_085726799.1">
    <property type="nucleotide sequence ID" value="NZ_NBYN01000004.1"/>
</dbReference>
<dbReference type="CDD" id="cd00712">
    <property type="entry name" value="AsnB"/>
    <property type="match status" value="1"/>
</dbReference>
<evidence type="ECO:0000256" key="1">
    <source>
        <dbReference type="ARBA" id="ARBA00005187"/>
    </source>
</evidence>
<feature type="domain" description="Glutamine amidotransferase type-2" evidence="11">
    <location>
        <begin position="2"/>
        <end position="188"/>
    </location>
</feature>
<evidence type="ECO:0000313" key="12">
    <source>
        <dbReference type="EMBL" id="OSO97116.1"/>
    </source>
</evidence>
<gene>
    <name evidence="12" type="ORF">B7O87_01150</name>
</gene>
<dbReference type="InterPro" id="IPR029055">
    <property type="entry name" value="Ntn_hydrolases_N"/>
</dbReference>
<keyword evidence="6 9" id="KW-0061">Asparagine biosynthesis</keyword>
<feature type="active site" description="For GATase activity" evidence="9">
    <location>
        <position position="2"/>
    </location>
</feature>
<sequence length="666" mass="76417">MCGISGWWSFNRPLGKEFNIVGLTSGLSHRGPDGKSIISLDNDMLQLGHTRLSILDLSDSGKQPMSYAQGKFYITFNGEIYNFLELRQELVSLGHQFRSDSDTEVILASYVEWGEDCLFKFNGMWAFALWDSCKQRLFLSRDRFGVKPLFYLFDGQNFIFASELKAFMALHKEVKPDLDPEIISLFSNLESTSLTLLKGVKNLNASHSLILARYGQPHLKQWWRTSEHLIEVPSNYADQREQYRELFFDACKVRMRSDVPIGTALSGGMDSSSVICAMAEIQNSNGDLFHSRQASNWRKAFVLDYTGSTHSERHYAQEVINYVQAEPNFRELGLEKIEPEDLNRSIFALEAIQEPGLGPWLIYQQMRSQGIVVSLDGHGGDEQLAGYHFYCQAAFQDALWRWRGIGSFGDIQNVFNGLYDVADLPEGMSSQLPPSQLKVLFDFFRQGLREKVFSKPTLYQLLRQIKYLLNNRAFSFSKIATARTLPVGNRQSASIATTFLKKPKIKGYDYLNQVLYDDFHGGTLPVILRNFDRLSMSHGVEIRAPFLDYRLVTYAFSLPSSTKLGNGFTKRILRDAMHGFMPESIRTRKSKIGFASPMIKWIEAPLKDFVLDQVHSQIFLDCPIWDGKQVRERVVQAYRNFQPENVYKDWKYIQAHTLMQAFYQAY</sequence>
<dbReference type="Gene3D" id="3.60.20.10">
    <property type="entry name" value="Glutamine Phosphoribosylpyrophosphate, subunit 1, domain 1"/>
    <property type="match status" value="1"/>
</dbReference>
<comment type="catalytic activity">
    <reaction evidence="8">
        <text>L-aspartate + L-glutamine + ATP + H2O = L-asparagine + L-glutamate + AMP + diphosphate + H(+)</text>
        <dbReference type="Rhea" id="RHEA:12228"/>
        <dbReference type="ChEBI" id="CHEBI:15377"/>
        <dbReference type="ChEBI" id="CHEBI:15378"/>
        <dbReference type="ChEBI" id="CHEBI:29985"/>
        <dbReference type="ChEBI" id="CHEBI:29991"/>
        <dbReference type="ChEBI" id="CHEBI:30616"/>
        <dbReference type="ChEBI" id="CHEBI:33019"/>
        <dbReference type="ChEBI" id="CHEBI:58048"/>
        <dbReference type="ChEBI" id="CHEBI:58359"/>
        <dbReference type="ChEBI" id="CHEBI:456215"/>
        <dbReference type="EC" id="6.3.5.4"/>
    </reaction>
</comment>
<dbReference type="InterPro" id="IPR051786">
    <property type="entry name" value="ASN_synthetase/amidase"/>
</dbReference>
<feature type="binding site" evidence="10">
    <location>
        <position position="102"/>
    </location>
    <ligand>
        <name>L-glutamine</name>
        <dbReference type="ChEBI" id="CHEBI:58359"/>
    </ligand>
</feature>
<dbReference type="Pfam" id="PF13537">
    <property type="entry name" value="GATase_7"/>
    <property type="match status" value="1"/>
</dbReference>
<dbReference type="InterPro" id="IPR001962">
    <property type="entry name" value="Asn_synthase"/>
</dbReference>
<evidence type="ECO:0000313" key="13">
    <source>
        <dbReference type="Proteomes" id="UP000192997"/>
    </source>
</evidence>
<name>A0A1X4GIX6_9CYAN</name>
<evidence type="ECO:0000259" key="11">
    <source>
        <dbReference type="PROSITE" id="PS51278"/>
    </source>
</evidence>
<evidence type="ECO:0000256" key="8">
    <source>
        <dbReference type="ARBA" id="ARBA00048741"/>
    </source>
</evidence>
<dbReference type="SUPFAM" id="SSF52402">
    <property type="entry name" value="Adenine nucleotide alpha hydrolases-like"/>
    <property type="match status" value="1"/>
</dbReference>
<comment type="caution">
    <text evidence="12">The sequence shown here is derived from an EMBL/GenBank/DDBJ whole genome shotgun (WGS) entry which is preliminary data.</text>
</comment>
<dbReference type="EMBL" id="NBYN01000004">
    <property type="protein sequence ID" value="OSO97116.1"/>
    <property type="molecule type" value="Genomic_DNA"/>
</dbReference>
<accession>A0A1X4GIX6</accession>
<dbReference type="GO" id="GO:0004066">
    <property type="term" value="F:asparagine synthase (glutamine-hydrolyzing) activity"/>
    <property type="evidence" value="ECO:0007669"/>
    <property type="project" value="UniProtKB-EC"/>
</dbReference>
<evidence type="ECO:0000256" key="5">
    <source>
        <dbReference type="ARBA" id="ARBA00022840"/>
    </source>
</evidence>
<evidence type="ECO:0000256" key="7">
    <source>
        <dbReference type="ARBA" id="ARBA00022962"/>
    </source>
</evidence>
<dbReference type="InterPro" id="IPR017932">
    <property type="entry name" value="GATase_2_dom"/>
</dbReference>
<evidence type="ECO:0000256" key="9">
    <source>
        <dbReference type="PIRSR" id="PIRSR001589-1"/>
    </source>
</evidence>
<evidence type="ECO:0000256" key="3">
    <source>
        <dbReference type="ARBA" id="ARBA00012737"/>
    </source>
</evidence>
<evidence type="ECO:0000256" key="6">
    <source>
        <dbReference type="ARBA" id="ARBA00022888"/>
    </source>
</evidence>
<dbReference type="GO" id="GO:0005829">
    <property type="term" value="C:cytosol"/>
    <property type="evidence" value="ECO:0007669"/>
    <property type="project" value="TreeGrafter"/>
</dbReference>
<dbReference type="PROSITE" id="PS51278">
    <property type="entry name" value="GATASE_TYPE_2"/>
    <property type="match status" value="1"/>
</dbReference>
<dbReference type="PANTHER" id="PTHR43284:SF1">
    <property type="entry name" value="ASPARAGINE SYNTHETASE"/>
    <property type="match status" value="1"/>
</dbReference>
<evidence type="ECO:0000256" key="10">
    <source>
        <dbReference type="PIRSR" id="PIRSR001589-2"/>
    </source>
</evidence>
<dbReference type="PANTHER" id="PTHR43284">
    <property type="entry name" value="ASPARAGINE SYNTHETASE (GLUTAMINE-HYDROLYZING)"/>
    <property type="match status" value="1"/>
</dbReference>
<organism evidence="12 13">
    <name type="scientific">Cylindrospermopsis raciborskii CENA303</name>
    <dbReference type="NCBI Taxonomy" id="1170769"/>
    <lineage>
        <taxon>Bacteria</taxon>
        <taxon>Bacillati</taxon>
        <taxon>Cyanobacteriota</taxon>
        <taxon>Cyanophyceae</taxon>
        <taxon>Nostocales</taxon>
        <taxon>Aphanizomenonaceae</taxon>
        <taxon>Cylindrospermopsis</taxon>
    </lineage>
</organism>
<dbReference type="AlphaFoldDB" id="A0A1X4GIX6"/>
<dbReference type="InterPro" id="IPR033738">
    <property type="entry name" value="AsnB_N"/>
</dbReference>
<comment type="pathway">
    <text evidence="1">Amino-acid biosynthesis; L-asparagine biosynthesis; L-asparagine from L-aspartate (L-Gln route): step 1/1.</text>
</comment>
<dbReference type="SUPFAM" id="SSF56235">
    <property type="entry name" value="N-terminal nucleophile aminohydrolases (Ntn hydrolases)"/>
    <property type="match status" value="1"/>
</dbReference>
<keyword evidence="5 10" id="KW-0067">ATP-binding</keyword>
<dbReference type="InterPro" id="IPR014729">
    <property type="entry name" value="Rossmann-like_a/b/a_fold"/>
</dbReference>
<keyword evidence="4 10" id="KW-0547">Nucleotide-binding</keyword>